<dbReference type="PROSITE" id="PS51707">
    <property type="entry name" value="CYTH"/>
    <property type="match status" value="1"/>
</dbReference>
<sequence length="320" mass="35945">MVQIMSVEIELKLIARPLAIPVIRQQLLLFPHHYFAPQKLTNIYFETADNQLRGLDMGLRIRGFDDQYEMTIKTAGEVIGGLHQRPEYNVPLLKPELALTLFPPHIWPENCDVEALQSRLNALFSTDFMREKWVVTYGQSEIEVVLDQGEIIAAGRKEPICEFELELKQGTVADVLALAAELAKSDGLRQGNKSKAARGYQLAQGKPNTILPQVSVEIDRQQSLPAVLSSILAHWQEQEERWLTGLSESRDGLQQVFTLVQRALEYCNEPAGRPEQLDDQLAAINQKLSAAETTAETLCYSSGYLQCKLALTMWLVNLSA</sequence>
<feature type="domain" description="CYTH" evidence="1">
    <location>
        <begin position="6"/>
        <end position="206"/>
    </location>
</feature>
<name>A0A081RU86_PHOTE</name>
<evidence type="ECO:0000313" key="3">
    <source>
        <dbReference type="Proteomes" id="UP000028002"/>
    </source>
</evidence>
<dbReference type="PATRIC" id="fig|1393735.3.peg.3231"/>
<organism evidence="2 3">
    <name type="scientific">Photorhabdus temperata subsp. temperata Meg1</name>
    <dbReference type="NCBI Taxonomy" id="1393735"/>
    <lineage>
        <taxon>Bacteria</taxon>
        <taxon>Pseudomonadati</taxon>
        <taxon>Pseudomonadota</taxon>
        <taxon>Gammaproteobacteria</taxon>
        <taxon>Enterobacterales</taxon>
        <taxon>Morganellaceae</taxon>
        <taxon>Photorhabdus</taxon>
    </lineage>
</organism>
<dbReference type="CDD" id="cd07756">
    <property type="entry name" value="CYTH-like_Pase_CHAD"/>
    <property type="match status" value="1"/>
</dbReference>
<evidence type="ECO:0000259" key="1">
    <source>
        <dbReference type="PROSITE" id="PS51707"/>
    </source>
</evidence>
<dbReference type="InterPro" id="IPR033469">
    <property type="entry name" value="CYTH-like_dom_sf"/>
</dbReference>
<dbReference type="InterPro" id="IPR039013">
    <property type="entry name" value="YgiF"/>
</dbReference>
<comment type="caution">
    <text evidence="2">The sequence shown here is derived from an EMBL/GenBank/DDBJ whole genome shotgun (WGS) entry which is preliminary data.</text>
</comment>
<dbReference type="Pfam" id="PF01928">
    <property type="entry name" value="CYTH"/>
    <property type="match status" value="1"/>
</dbReference>
<reference evidence="2 3" key="1">
    <citation type="submission" date="2014-03" db="EMBL/GenBank/DDBJ databases">
        <title>Draft Genome of Photorhabdus temperata Meg1.</title>
        <authorList>
            <person name="Hurst S.G.IV."/>
            <person name="Morris K."/>
            <person name="Thomas K."/>
            <person name="Tisa L.S."/>
        </authorList>
    </citation>
    <scope>NUCLEOTIDE SEQUENCE [LARGE SCALE GENOMIC DNA]</scope>
    <source>
        <strain evidence="2 3">Meg1</strain>
    </source>
</reference>
<dbReference type="AlphaFoldDB" id="A0A081RU86"/>
<dbReference type="SUPFAM" id="SSF55154">
    <property type="entry name" value="CYTH-like phosphatases"/>
    <property type="match status" value="1"/>
</dbReference>
<dbReference type="Gene3D" id="2.40.320.10">
    <property type="entry name" value="Hypothetical Protein Pfu-838710-001"/>
    <property type="match status" value="1"/>
</dbReference>
<dbReference type="PANTHER" id="PTHR39569">
    <property type="entry name" value="INORGANIC TRIPHOSPHATASE"/>
    <property type="match status" value="1"/>
</dbReference>
<proteinExistence type="predicted"/>
<dbReference type="GO" id="GO:0050355">
    <property type="term" value="F:inorganic triphosphate phosphatase activity"/>
    <property type="evidence" value="ECO:0007669"/>
    <property type="project" value="InterPro"/>
</dbReference>
<dbReference type="Proteomes" id="UP000028002">
    <property type="component" value="Unassembled WGS sequence"/>
</dbReference>
<evidence type="ECO:0000313" key="2">
    <source>
        <dbReference type="EMBL" id="KER02239.1"/>
    </source>
</evidence>
<dbReference type="InterPro" id="IPR023577">
    <property type="entry name" value="CYTH_domain"/>
</dbReference>
<dbReference type="PANTHER" id="PTHR39569:SF1">
    <property type="entry name" value="INORGANIC TRIPHOSPHATASE"/>
    <property type="match status" value="1"/>
</dbReference>
<dbReference type="SMART" id="SM01118">
    <property type="entry name" value="CYTH"/>
    <property type="match status" value="1"/>
</dbReference>
<gene>
    <name evidence="2" type="ORF">MEG1DRAFT_03169</name>
</gene>
<protein>
    <recommendedName>
        <fullName evidence="1">CYTH domain-containing protein</fullName>
    </recommendedName>
</protein>
<dbReference type="EMBL" id="JGVH01000053">
    <property type="protein sequence ID" value="KER02239.1"/>
    <property type="molecule type" value="Genomic_DNA"/>
</dbReference>
<dbReference type="GO" id="GO:0046872">
    <property type="term" value="F:metal ion binding"/>
    <property type="evidence" value="ECO:0007669"/>
    <property type="project" value="TreeGrafter"/>
</dbReference>
<accession>A0A081RU86</accession>